<reference evidence="1 2" key="1">
    <citation type="submission" date="2015-09" db="EMBL/GenBank/DDBJ databases">
        <authorList>
            <consortium name="Pathogen Informatics"/>
        </authorList>
    </citation>
    <scope>NUCLEOTIDE SEQUENCE [LARGE SCALE GENOMIC DNA]</scope>
    <source>
        <strain evidence="1 2">2789STDY5834939</strain>
    </source>
</reference>
<gene>
    <name evidence="1" type="ORF">ERS852551_00408</name>
</gene>
<dbReference type="GeneID" id="72464743"/>
<dbReference type="InterPro" id="IPR035901">
    <property type="entry name" value="GIY-YIG_endonuc_sf"/>
</dbReference>
<dbReference type="Gene3D" id="3.40.1440.10">
    <property type="entry name" value="GIY-YIG endonuclease"/>
    <property type="match status" value="1"/>
</dbReference>
<dbReference type="Proteomes" id="UP000095765">
    <property type="component" value="Unassembled WGS sequence"/>
</dbReference>
<evidence type="ECO:0000313" key="2">
    <source>
        <dbReference type="Proteomes" id="UP000095765"/>
    </source>
</evidence>
<proteinExistence type="predicted"/>
<dbReference type="AlphaFoldDB" id="A0A174M6W4"/>
<dbReference type="RefSeq" id="WP_024729981.1">
    <property type="nucleotide sequence ID" value="NZ_CABIWA010000001.1"/>
</dbReference>
<dbReference type="CDD" id="cd10451">
    <property type="entry name" value="GIY-YIG_LuxR_like"/>
    <property type="match status" value="1"/>
</dbReference>
<evidence type="ECO:0000313" key="1">
    <source>
        <dbReference type="EMBL" id="CUP30911.1"/>
    </source>
</evidence>
<accession>A0A174M6W4</accession>
<dbReference type="EMBL" id="CZBE01000002">
    <property type="protein sequence ID" value="CUP30911.1"/>
    <property type="molecule type" value="Genomic_DNA"/>
</dbReference>
<protein>
    <recommendedName>
        <fullName evidence="3">GIY-YIG nuclease family protein</fullName>
    </recommendedName>
</protein>
<name>A0A174M6W4_9FIRM</name>
<sequence>MDQRKKELIAAYKSRPLTAGVTVIRNSINGRYLLETPINPRGTQNRFAFSQNTDNCVYAKLQADWKAFGKDAFTFEILEEIEQKPEQTPEEFKSDLETLGALWAAKFDPALSY</sequence>
<organism evidence="1 2">
    <name type="scientific">Anaerotruncus colihominis</name>
    <dbReference type="NCBI Taxonomy" id="169435"/>
    <lineage>
        <taxon>Bacteria</taxon>
        <taxon>Bacillati</taxon>
        <taxon>Bacillota</taxon>
        <taxon>Clostridia</taxon>
        <taxon>Eubacteriales</taxon>
        <taxon>Oscillospiraceae</taxon>
        <taxon>Anaerotruncus</taxon>
    </lineage>
</organism>
<dbReference type="OrthoDB" id="9789954at2"/>
<evidence type="ECO:0008006" key="3">
    <source>
        <dbReference type="Google" id="ProtNLM"/>
    </source>
</evidence>